<dbReference type="Proteomes" id="UP000193925">
    <property type="component" value="Chromosome AFERRI"/>
</dbReference>
<gene>
    <name evidence="1" type="ORF">AFERRI_10503</name>
</gene>
<dbReference type="EMBL" id="LT841305">
    <property type="protein sequence ID" value="SMH64470.1"/>
    <property type="molecule type" value="Genomic_DNA"/>
</dbReference>
<keyword evidence="2" id="KW-1185">Reference proteome</keyword>
<organism evidence="1 2">
    <name type="scientific">Acidithiobacillus ferrivorans</name>
    <dbReference type="NCBI Taxonomy" id="160808"/>
    <lineage>
        <taxon>Bacteria</taxon>
        <taxon>Pseudomonadati</taxon>
        <taxon>Pseudomonadota</taxon>
        <taxon>Acidithiobacillia</taxon>
        <taxon>Acidithiobacillales</taxon>
        <taxon>Acidithiobacillaceae</taxon>
        <taxon>Acidithiobacillus</taxon>
    </lineage>
</organism>
<evidence type="ECO:0000313" key="1">
    <source>
        <dbReference type="EMBL" id="SMH64470.1"/>
    </source>
</evidence>
<protein>
    <submittedName>
        <fullName evidence="1">Uncharacterized protein</fullName>
    </submittedName>
</protein>
<accession>A0ABY1ML66</accession>
<reference evidence="1 2" key="1">
    <citation type="submission" date="2017-03" db="EMBL/GenBank/DDBJ databases">
        <authorList>
            <person name="Regsiter A."/>
            <person name="William W."/>
        </authorList>
    </citation>
    <scope>NUCLEOTIDE SEQUENCE [LARGE SCALE GENOMIC DNA]</scope>
    <source>
        <strain evidence="1">PRJEB5721</strain>
    </source>
</reference>
<proteinExistence type="predicted"/>
<evidence type="ECO:0000313" key="2">
    <source>
        <dbReference type="Proteomes" id="UP000193925"/>
    </source>
</evidence>
<sequence length="84" mass="9255">MPAANTIDKKDVRQYVAALARRRGVVYAKTGNDALAEAITRLADDDVRTDETEDLLVALKRAHVIDGPTMVSLLGQHLDECRHV</sequence>
<name>A0ABY1ML66_9PROT</name>